<protein>
    <recommendedName>
        <fullName evidence="1">Elongation factor EFG domain-containing protein</fullName>
    </recommendedName>
</protein>
<dbReference type="InterPro" id="IPR035647">
    <property type="entry name" value="EFG_III/V"/>
</dbReference>
<dbReference type="GO" id="GO:0032561">
    <property type="term" value="F:guanyl ribonucleotide binding"/>
    <property type="evidence" value="ECO:0007669"/>
    <property type="project" value="UniProtKB-ARBA"/>
</dbReference>
<dbReference type="GO" id="GO:0017111">
    <property type="term" value="F:ribonucleoside triphosphate phosphatase activity"/>
    <property type="evidence" value="ECO:0007669"/>
    <property type="project" value="UniProtKB-ARBA"/>
</dbReference>
<evidence type="ECO:0000313" key="3">
    <source>
        <dbReference type="Proteomes" id="UP000662914"/>
    </source>
</evidence>
<evidence type="ECO:0000313" key="2">
    <source>
        <dbReference type="EMBL" id="BBO20473.1"/>
    </source>
</evidence>
<gene>
    <name evidence="2" type="ORF">DSYM_11720</name>
</gene>
<reference evidence="2" key="1">
    <citation type="journal article" name="DNA Res.">
        <title>The physiological potential of anammox bacteria as revealed by their core genome structure.</title>
        <authorList>
            <person name="Okubo T."/>
            <person name="Toyoda A."/>
            <person name="Fukuhara K."/>
            <person name="Uchiyama I."/>
            <person name="Harigaya Y."/>
            <person name="Kuroiwa M."/>
            <person name="Suzuki T."/>
            <person name="Murakami Y."/>
            <person name="Suwa Y."/>
            <person name="Takami H."/>
        </authorList>
    </citation>
    <scope>NUCLEOTIDE SEQUENCE</scope>
    <source>
        <strain evidence="2">317325-3</strain>
    </source>
</reference>
<proteinExistence type="predicted"/>
<dbReference type="InterPro" id="IPR000640">
    <property type="entry name" value="EFG_V-like"/>
</dbReference>
<dbReference type="KEGG" id="ddz:DSYM_11720"/>
<name>A0A809QYH6_9PROT</name>
<dbReference type="SUPFAM" id="SSF54980">
    <property type="entry name" value="EF-G C-terminal domain-like"/>
    <property type="match status" value="1"/>
</dbReference>
<dbReference type="Proteomes" id="UP000662914">
    <property type="component" value="Chromosome"/>
</dbReference>
<dbReference type="EMBL" id="AP021857">
    <property type="protein sequence ID" value="BBO20473.1"/>
    <property type="molecule type" value="Genomic_DNA"/>
</dbReference>
<accession>A0A809QYH6</accession>
<sequence>MHSEFPVERLAQLSSNTFQIGFARQVMRMLEASDFLAYEATHEGLMMRGQNEDALAKPAVLLRDLYGDDLVLRPPQVRYMSLGNRPYEPIMLLRVRIAPRHRKAVREDLDARDVAILEEHQRPSVCVLRAEAPLRKLLGYGEALSALTGGSGLHWTWLDRYVPMDDPPGGRAA</sequence>
<dbReference type="AlphaFoldDB" id="A0A809QYH6"/>
<organism evidence="2 3">
    <name type="scientific">Candidatus Desulfobacillus denitrificans</name>
    <dbReference type="NCBI Taxonomy" id="2608985"/>
    <lineage>
        <taxon>Bacteria</taxon>
        <taxon>Pseudomonadati</taxon>
        <taxon>Pseudomonadota</taxon>
        <taxon>Betaproteobacteria</taxon>
        <taxon>Candidatus Desulfobacillus</taxon>
    </lineage>
</organism>
<dbReference type="Pfam" id="PF00679">
    <property type="entry name" value="EFG_C"/>
    <property type="match status" value="1"/>
</dbReference>
<feature type="domain" description="Elongation factor EFG" evidence="1">
    <location>
        <begin position="87"/>
        <end position="166"/>
    </location>
</feature>
<dbReference type="Gene3D" id="3.30.70.240">
    <property type="match status" value="1"/>
</dbReference>
<evidence type="ECO:0000259" key="1">
    <source>
        <dbReference type="Pfam" id="PF00679"/>
    </source>
</evidence>